<dbReference type="Xenbase" id="XB-GENE-921610">
    <property type="gene designation" value="amigo3"/>
</dbReference>
<name>A0A6I8SIC2_XENTR</name>
<feature type="domain" description="Ig-like" evidence="14">
    <location>
        <begin position="271"/>
        <end position="384"/>
    </location>
</feature>
<evidence type="ECO:0000256" key="8">
    <source>
        <dbReference type="ARBA" id="ARBA00022989"/>
    </source>
</evidence>
<comment type="similarity">
    <text evidence="2">Belongs to the immunoglobulin superfamily. AMIGO family.</text>
</comment>
<dbReference type="SMART" id="SM00409">
    <property type="entry name" value="IG"/>
    <property type="match status" value="1"/>
</dbReference>
<evidence type="ECO:0000259" key="14">
    <source>
        <dbReference type="PROSITE" id="PS50835"/>
    </source>
</evidence>
<keyword evidence="6" id="KW-0677">Repeat</keyword>
<evidence type="ECO:0000256" key="9">
    <source>
        <dbReference type="ARBA" id="ARBA00023136"/>
    </source>
</evidence>
<evidence type="ECO:0000313" key="18">
    <source>
        <dbReference type="Xenbase" id="XB-GENE-921610"/>
    </source>
</evidence>
<dbReference type="Pfam" id="PF00560">
    <property type="entry name" value="LRR_1"/>
    <property type="match status" value="2"/>
</dbReference>
<dbReference type="GO" id="GO:0007420">
    <property type="term" value="P:brain development"/>
    <property type="evidence" value="ECO:0000318"/>
    <property type="project" value="GO_Central"/>
</dbReference>
<feature type="compositionally biased region" description="Low complexity" evidence="12">
    <location>
        <begin position="490"/>
        <end position="509"/>
    </location>
</feature>
<keyword evidence="10" id="KW-0325">Glycoprotein</keyword>
<dbReference type="PROSITE" id="PS50835">
    <property type="entry name" value="IG_LIKE"/>
    <property type="match status" value="1"/>
</dbReference>
<keyword evidence="8 13" id="KW-1133">Transmembrane helix</keyword>
<dbReference type="PANTHER" id="PTHR24368">
    <property type="entry name" value="AMPHOTERIN-INDUCED PROTEIN"/>
    <property type="match status" value="1"/>
</dbReference>
<evidence type="ECO:0000256" key="1">
    <source>
        <dbReference type="ARBA" id="ARBA00004479"/>
    </source>
</evidence>
<dbReference type="SUPFAM" id="SSF48726">
    <property type="entry name" value="Immunoglobulin"/>
    <property type="match status" value="1"/>
</dbReference>
<evidence type="ECO:0000256" key="6">
    <source>
        <dbReference type="ARBA" id="ARBA00022737"/>
    </source>
</evidence>
<reference evidence="15" key="1">
    <citation type="journal article" date="2010" name="Science">
        <title>The genome of the Western clawed frog Xenopus tropicalis.</title>
        <authorList>
            <person name="Hellsten U."/>
            <person name="Harland R.M."/>
            <person name="Gilchrist M.J."/>
            <person name="Hendrix D."/>
            <person name="Jurka J."/>
            <person name="Kapitonov V."/>
            <person name="Ovcharenko I."/>
            <person name="Putnam N.H."/>
            <person name="Shu S."/>
            <person name="Taher L."/>
            <person name="Blitz I.L."/>
            <person name="Blumberg B."/>
            <person name="Dichmann D.S."/>
            <person name="Dubchak I."/>
            <person name="Amaya E."/>
            <person name="Detter J.C."/>
            <person name="Fletcher R."/>
            <person name="Gerhard D.S."/>
            <person name="Goodstein D."/>
            <person name="Graves T."/>
            <person name="Grigoriev I.V."/>
            <person name="Grimwood J."/>
            <person name="Kawashima T."/>
            <person name="Lindquist E."/>
            <person name="Lucas S.M."/>
            <person name="Mead P.E."/>
            <person name="Mitros T."/>
            <person name="Ogino H."/>
            <person name="Ohta Y."/>
            <person name="Poliakov A.V."/>
            <person name="Pollet N."/>
            <person name="Robert J."/>
            <person name="Salamov A."/>
            <person name="Sater A.K."/>
            <person name="Schmutz J."/>
            <person name="Terry A."/>
            <person name="Vize P.D."/>
            <person name="Warren W.C."/>
            <person name="Wells D."/>
            <person name="Wills A."/>
            <person name="Wilson R.K."/>
            <person name="Zimmerman L.B."/>
            <person name="Zorn A.M."/>
            <person name="Grainger R."/>
            <person name="Grammer T."/>
            <person name="Khokha M.K."/>
            <person name="Richardson P.M."/>
            <person name="Rokhsar D.S."/>
        </authorList>
    </citation>
    <scope>NUCLEOTIDE SEQUENCE [LARGE SCALE GENOMIC DNA]</scope>
    <source>
        <strain evidence="15">Nigerian</strain>
    </source>
</reference>
<dbReference type="InterPro" id="IPR001611">
    <property type="entry name" value="Leu-rich_rpt"/>
</dbReference>
<dbReference type="CTD" id="386724"/>
<dbReference type="Bgee" id="ENSXETG00000040193">
    <property type="expression patterns" value="Expressed in skeletal muscle tissue and 1 other cell type or tissue"/>
</dbReference>
<accession>A0A6I8SIC2</accession>
<sequence>MYIQMGITYVFWVSDTMITCPWMREWEEKLFFILIMGTLAGGSISLNCPSSCICASDLLSCVRQNLHQVPKPLPSTSVSLDLSHNNLTHLHNHWLTSLSRLHTLRLSHNHIRQMPTHAFHNATALRHLDLSSNLLEDIREEWFKSLCKLEELLLYNNRIGFVDDGAFSYLTNIQKIYLSWNLMSNFSFQSMQNLTNPHLRTLDLSSNRFLELPVEELSALPAFIKNGLYLHNNPLTCHCALYALFSHWDNRGFSSVVDFFEAHTCLYMGNPRAIVRILQTQNGFDNCSLGKLHRLPDNGLKVLVGKPLMMTCNTSLPQENTTYLWILPTYEFLVFPGNSNRSLRIHHNGSLEIRKAEIWNAGFYLCIAVNKWLNYNSTHEVNVTVHYPKHEGETFNTGLTTLLGCVVSLVLVFVYLYMTPCNCFHCCFKHPHTPSPPLESSAQSSILCGTPPASEGPNSRRAGINRHVVFLEPIKEGRGGKNSKVIQLHSDSASDSASSVFSDSPIVPT</sequence>
<evidence type="ECO:0000256" key="5">
    <source>
        <dbReference type="ARBA" id="ARBA00022729"/>
    </source>
</evidence>
<feature type="region of interest" description="Disordered" evidence="12">
    <location>
        <begin position="478"/>
        <end position="509"/>
    </location>
</feature>
<evidence type="ECO:0000256" key="13">
    <source>
        <dbReference type="SAM" id="Phobius"/>
    </source>
</evidence>
<dbReference type="GO" id="GO:0051965">
    <property type="term" value="P:positive regulation of synapse assembly"/>
    <property type="evidence" value="ECO:0000318"/>
    <property type="project" value="GO_Central"/>
</dbReference>
<evidence type="ECO:0000256" key="7">
    <source>
        <dbReference type="ARBA" id="ARBA00022889"/>
    </source>
</evidence>
<proteinExistence type="inferred from homology"/>
<keyword evidence="16" id="KW-1185">Reference proteome</keyword>
<reference evidence="17" key="3">
    <citation type="submission" date="2025-04" db="UniProtKB">
        <authorList>
            <consortium name="RefSeq"/>
        </authorList>
    </citation>
    <scope>IDENTIFICATION</scope>
    <source>
        <strain evidence="17">Nigerian</strain>
        <tissue evidence="17">Liver and blood</tissue>
    </source>
</reference>
<dbReference type="InterPro" id="IPR032675">
    <property type="entry name" value="LRR_dom_sf"/>
</dbReference>
<dbReference type="KEGG" id="xtr:116410456"/>
<dbReference type="GeneID" id="116410456"/>
<dbReference type="GeneTree" id="ENSGT00950000183146"/>
<protein>
    <submittedName>
        <fullName evidence="15">Adhesion molecule with Ig like domain 3</fullName>
    </submittedName>
    <submittedName>
        <fullName evidence="17">Amphoterin-induced protein 3</fullName>
    </submittedName>
</protein>
<dbReference type="SMART" id="SM00369">
    <property type="entry name" value="LRR_TYP"/>
    <property type="match status" value="5"/>
</dbReference>
<keyword evidence="4 13" id="KW-0812">Transmembrane</keyword>
<feature type="transmembrane region" description="Helical" evidence="13">
    <location>
        <begin position="399"/>
        <end position="418"/>
    </location>
</feature>
<dbReference type="InterPro" id="IPR007110">
    <property type="entry name" value="Ig-like_dom"/>
</dbReference>
<dbReference type="InterPro" id="IPR036179">
    <property type="entry name" value="Ig-like_dom_sf"/>
</dbReference>
<evidence type="ECO:0000256" key="4">
    <source>
        <dbReference type="ARBA" id="ARBA00022692"/>
    </source>
</evidence>
<organism evidence="15">
    <name type="scientific">Xenopus tropicalis</name>
    <name type="common">Western clawed frog</name>
    <name type="synonym">Silurana tropicalis</name>
    <dbReference type="NCBI Taxonomy" id="8364"/>
    <lineage>
        <taxon>Eukaryota</taxon>
        <taxon>Metazoa</taxon>
        <taxon>Chordata</taxon>
        <taxon>Craniata</taxon>
        <taxon>Vertebrata</taxon>
        <taxon>Euteleostomi</taxon>
        <taxon>Amphibia</taxon>
        <taxon>Batrachia</taxon>
        <taxon>Anura</taxon>
        <taxon>Pipoidea</taxon>
        <taxon>Pipidae</taxon>
        <taxon>Xenopodinae</taxon>
        <taxon>Xenopus</taxon>
        <taxon>Silurana</taxon>
    </lineage>
</organism>
<evidence type="ECO:0000256" key="12">
    <source>
        <dbReference type="SAM" id="MobiDB-lite"/>
    </source>
</evidence>
<evidence type="ECO:0000313" key="15">
    <source>
        <dbReference type="Ensembl" id="ENSXETP00000097064"/>
    </source>
</evidence>
<dbReference type="Gene3D" id="3.80.10.10">
    <property type="entry name" value="Ribonuclease Inhibitor"/>
    <property type="match status" value="1"/>
</dbReference>
<comment type="subcellular location">
    <subcellularLocation>
        <location evidence="1">Membrane</location>
        <topology evidence="1">Single-pass type I membrane protein</topology>
    </subcellularLocation>
</comment>
<evidence type="ECO:0000256" key="10">
    <source>
        <dbReference type="ARBA" id="ARBA00023180"/>
    </source>
</evidence>
<keyword evidence="3" id="KW-0433">Leucine-rich repeat</keyword>
<evidence type="ECO:0000313" key="17">
    <source>
        <dbReference type="RefSeq" id="XP_031756975.1"/>
    </source>
</evidence>
<dbReference type="AGR" id="Xenbase:XB-GENE-921610"/>
<evidence type="ECO:0000256" key="3">
    <source>
        <dbReference type="ARBA" id="ARBA00022614"/>
    </source>
</evidence>
<gene>
    <name evidence="15 17 18" type="primary">amigo3</name>
</gene>
<dbReference type="Ensembl" id="ENSXETT00000090837">
    <property type="protein sequence ID" value="ENSXETP00000097064"/>
    <property type="gene ID" value="ENSXETG00000040193"/>
</dbReference>
<dbReference type="GO" id="GO:0007157">
    <property type="term" value="P:heterophilic cell-cell adhesion via plasma membrane cell adhesion molecules"/>
    <property type="evidence" value="ECO:0000318"/>
    <property type="project" value="GO_Central"/>
</dbReference>
<dbReference type="SUPFAM" id="SSF52058">
    <property type="entry name" value="L domain-like"/>
    <property type="match status" value="1"/>
</dbReference>
<dbReference type="OrthoDB" id="1394818at2759"/>
<dbReference type="InterPro" id="IPR003591">
    <property type="entry name" value="Leu-rich_rpt_typical-subtyp"/>
</dbReference>
<dbReference type="AlphaFoldDB" id="A0A6I8SIC2"/>
<evidence type="ECO:0000313" key="16">
    <source>
        <dbReference type="Proteomes" id="UP000008143"/>
    </source>
</evidence>
<dbReference type="RefSeq" id="XP_031756975.1">
    <property type="nucleotide sequence ID" value="XM_031901115.1"/>
</dbReference>
<dbReference type="PROSITE" id="PS51450">
    <property type="entry name" value="LRR"/>
    <property type="match status" value="3"/>
</dbReference>
<dbReference type="InterPro" id="IPR031283">
    <property type="entry name" value="AMIGO"/>
</dbReference>
<keyword evidence="5" id="KW-0732">Signal</keyword>
<dbReference type="InterPro" id="IPR003599">
    <property type="entry name" value="Ig_sub"/>
</dbReference>
<evidence type="ECO:0000256" key="11">
    <source>
        <dbReference type="ARBA" id="ARBA00023319"/>
    </source>
</evidence>
<evidence type="ECO:0000256" key="2">
    <source>
        <dbReference type="ARBA" id="ARBA00005670"/>
    </source>
</evidence>
<dbReference type="GO" id="GO:0016020">
    <property type="term" value="C:membrane"/>
    <property type="evidence" value="ECO:0000318"/>
    <property type="project" value="GO_Central"/>
</dbReference>
<keyword evidence="9 13" id="KW-0472">Membrane</keyword>
<dbReference type="PANTHER" id="PTHR24368:SF62">
    <property type="entry name" value="AMPHOTERIN-INDUCED PROTEIN 3"/>
    <property type="match status" value="1"/>
</dbReference>
<reference evidence="15" key="2">
    <citation type="submission" date="2020-05" db="UniProtKB">
        <authorList>
            <consortium name="Ensembl"/>
        </authorList>
    </citation>
    <scope>IDENTIFICATION</scope>
</reference>
<feature type="region of interest" description="Disordered" evidence="12">
    <location>
        <begin position="441"/>
        <end position="460"/>
    </location>
</feature>
<keyword evidence="11" id="KW-0393">Immunoglobulin domain</keyword>
<dbReference type="Proteomes" id="UP000008143">
    <property type="component" value="Chromosome 4"/>
</dbReference>
<dbReference type="OMA" id="TPCRCPP"/>
<dbReference type="Pfam" id="PF13855">
    <property type="entry name" value="LRR_8"/>
    <property type="match status" value="1"/>
</dbReference>
<keyword evidence="7" id="KW-0130">Cell adhesion</keyword>